<dbReference type="InterPro" id="IPR025110">
    <property type="entry name" value="AMP-bd_C"/>
</dbReference>
<reference evidence="6 7" key="1">
    <citation type="submission" date="2016-03" db="EMBL/GenBank/DDBJ databases">
        <title>Complete genome sequence of Pedobacter cryoconitis PAMC 27485.</title>
        <authorList>
            <person name="Lee J."/>
            <person name="Kim O.-S."/>
        </authorList>
    </citation>
    <scope>NUCLEOTIDE SEQUENCE [LARGE SCALE GENOMIC DNA]</scope>
    <source>
        <strain evidence="6 7">PAMC 27485</strain>
    </source>
</reference>
<dbReference type="PANTHER" id="PTHR45398">
    <property type="match status" value="1"/>
</dbReference>
<organism evidence="6 7">
    <name type="scientific">Pedobacter cryoconitis</name>
    <dbReference type="NCBI Taxonomy" id="188932"/>
    <lineage>
        <taxon>Bacteria</taxon>
        <taxon>Pseudomonadati</taxon>
        <taxon>Bacteroidota</taxon>
        <taxon>Sphingobacteriia</taxon>
        <taxon>Sphingobacteriales</taxon>
        <taxon>Sphingobacteriaceae</taxon>
        <taxon>Pedobacter</taxon>
    </lineage>
</organism>
<evidence type="ECO:0000256" key="3">
    <source>
        <dbReference type="ARBA" id="ARBA00022450"/>
    </source>
</evidence>
<dbReference type="Gene3D" id="1.10.1200.10">
    <property type="entry name" value="ACP-like"/>
    <property type="match status" value="4"/>
</dbReference>
<dbReference type="FunFam" id="3.40.50.12780:FF:000012">
    <property type="entry name" value="Non-ribosomal peptide synthetase"/>
    <property type="match status" value="3"/>
</dbReference>
<evidence type="ECO:0000313" key="7">
    <source>
        <dbReference type="Proteomes" id="UP000071561"/>
    </source>
</evidence>
<accession>A0A127VCV3</accession>
<dbReference type="Gene3D" id="3.40.50.1820">
    <property type="entry name" value="alpha/beta hydrolase"/>
    <property type="match status" value="1"/>
</dbReference>
<dbReference type="InterPro" id="IPR010060">
    <property type="entry name" value="NRPS_synth"/>
</dbReference>
<keyword evidence="4" id="KW-0597">Phosphoprotein</keyword>
<dbReference type="CDD" id="cd05930">
    <property type="entry name" value="A_NRPS"/>
    <property type="match status" value="3"/>
</dbReference>
<dbReference type="InterPro" id="IPR020806">
    <property type="entry name" value="PKS_PP-bd"/>
</dbReference>
<dbReference type="Pfam" id="PF00501">
    <property type="entry name" value="AMP-binding"/>
    <property type="match status" value="4"/>
</dbReference>
<dbReference type="KEGG" id="pcm:AY601_2227"/>
<dbReference type="Gene3D" id="2.30.38.10">
    <property type="entry name" value="Luciferase, Domain 3"/>
    <property type="match status" value="4"/>
</dbReference>
<dbReference type="InterPro" id="IPR023213">
    <property type="entry name" value="CAT-like_dom_sf"/>
</dbReference>
<dbReference type="RefSeq" id="WP_068400619.1">
    <property type="nucleotide sequence ID" value="NZ_CP014504.1"/>
</dbReference>
<evidence type="ECO:0000256" key="4">
    <source>
        <dbReference type="ARBA" id="ARBA00022553"/>
    </source>
</evidence>
<proteinExistence type="inferred from homology"/>
<dbReference type="NCBIfam" id="TIGR01720">
    <property type="entry name" value="NRPS-para261"/>
    <property type="match status" value="3"/>
</dbReference>
<dbReference type="InterPro" id="IPR001242">
    <property type="entry name" value="Condensation_dom"/>
</dbReference>
<dbReference type="PANTHER" id="PTHR45398:SF1">
    <property type="entry name" value="ENZYME, PUTATIVE (JCVI)-RELATED"/>
    <property type="match status" value="1"/>
</dbReference>
<dbReference type="InterPro" id="IPR006162">
    <property type="entry name" value="Ppantetheine_attach_site"/>
</dbReference>
<dbReference type="FunFam" id="3.30.559.30:FF:000001">
    <property type="entry name" value="Non-ribosomal peptide synthetase"/>
    <property type="match status" value="1"/>
</dbReference>
<dbReference type="PATRIC" id="fig|188932.3.peg.2332"/>
<dbReference type="PROSITE" id="PS50075">
    <property type="entry name" value="CARRIER"/>
    <property type="match status" value="4"/>
</dbReference>
<keyword evidence="7" id="KW-1185">Reference proteome</keyword>
<feature type="domain" description="Carrier" evidence="5">
    <location>
        <begin position="1044"/>
        <end position="1118"/>
    </location>
</feature>
<dbReference type="InterPro" id="IPR001031">
    <property type="entry name" value="Thioesterase"/>
</dbReference>
<dbReference type="InterPro" id="IPR036736">
    <property type="entry name" value="ACP-like_sf"/>
</dbReference>
<dbReference type="PROSITE" id="PS00455">
    <property type="entry name" value="AMP_BINDING"/>
    <property type="match status" value="4"/>
</dbReference>
<dbReference type="CDD" id="cd19531">
    <property type="entry name" value="LCL_NRPS-like"/>
    <property type="match status" value="1"/>
</dbReference>
<dbReference type="NCBIfam" id="NF004282">
    <property type="entry name" value="PRK05691.1"/>
    <property type="match status" value="4"/>
</dbReference>
<name>A0A127VCV3_9SPHI</name>
<dbReference type="Gene3D" id="3.30.559.10">
    <property type="entry name" value="Chloramphenicol acetyltransferase-like domain"/>
    <property type="match status" value="7"/>
</dbReference>
<dbReference type="CDD" id="cd12117">
    <property type="entry name" value="A_NRPS_Srf_like"/>
    <property type="match status" value="1"/>
</dbReference>
<dbReference type="NCBIfam" id="TIGR01733">
    <property type="entry name" value="AA-adenyl-dom"/>
    <property type="match status" value="4"/>
</dbReference>
<evidence type="ECO:0000259" key="5">
    <source>
        <dbReference type="PROSITE" id="PS50075"/>
    </source>
</evidence>
<dbReference type="FunFam" id="3.30.300.30:FF:000010">
    <property type="entry name" value="Enterobactin synthetase component F"/>
    <property type="match status" value="4"/>
</dbReference>
<comment type="cofactor">
    <cofactor evidence="1">
        <name>pantetheine 4'-phosphate</name>
        <dbReference type="ChEBI" id="CHEBI:47942"/>
    </cofactor>
</comment>
<dbReference type="GO" id="GO:0031177">
    <property type="term" value="F:phosphopantetheine binding"/>
    <property type="evidence" value="ECO:0007669"/>
    <property type="project" value="InterPro"/>
</dbReference>
<dbReference type="PROSITE" id="PS00012">
    <property type="entry name" value="PHOSPHOPANTETHEINE"/>
    <property type="match status" value="3"/>
</dbReference>
<dbReference type="Pfam" id="PF18563">
    <property type="entry name" value="TubC_N"/>
    <property type="match status" value="1"/>
</dbReference>
<comment type="similarity">
    <text evidence="2">Belongs to the ATP-dependent AMP-binding enzyme family.</text>
</comment>
<dbReference type="Pfam" id="PF00975">
    <property type="entry name" value="Thioesterase"/>
    <property type="match status" value="1"/>
</dbReference>
<dbReference type="FunFam" id="2.30.38.10:FF:000001">
    <property type="entry name" value="Non-ribosomal peptide synthetase PvdI"/>
    <property type="match status" value="4"/>
</dbReference>
<dbReference type="Pfam" id="PF13193">
    <property type="entry name" value="AMP-binding_C"/>
    <property type="match status" value="4"/>
</dbReference>
<protein>
    <submittedName>
        <fullName evidence="6">Nonribosomal peptide synthetase</fullName>
    </submittedName>
</protein>
<dbReference type="SUPFAM" id="SSF53474">
    <property type="entry name" value="alpha/beta-Hydrolases"/>
    <property type="match status" value="1"/>
</dbReference>
<dbReference type="SUPFAM" id="SSF56801">
    <property type="entry name" value="Acetyl-CoA synthetase-like"/>
    <property type="match status" value="4"/>
</dbReference>
<dbReference type="GO" id="GO:0043041">
    <property type="term" value="P:amino acid activation for nonribosomal peptide biosynthetic process"/>
    <property type="evidence" value="ECO:0007669"/>
    <property type="project" value="UniProtKB-ARBA"/>
</dbReference>
<dbReference type="InterPro" id="IPR000873">
    <property type="entry name" value="AMP-dep_synth/lig_dom"/>
</dbReference>
<feature type="domain" description="Carrier" evidence="5">
    <location>
        <begin position="4087"/>
        <end position="4161"/>
    </location>
</feature>
<gene>
    <name evidence="6" type="ORF">AY601_2227</name>
</gene>
<keyword evidence="3" id="KW-0596">Phosphopantetheine</keyword>
<dbReference type="SUPFAM" id="SSF52777">
    <property type="entry name" value="CoA-dependent acyltransferases"/>
    <property type="match status" value="14"/>
</dbReference>
<evidence type="ECO:0000256" key="1">
    <source>
        <dbReference type="ARBA" id="ARBA00001957"/>
    </source>
</evidence>
<dbReference type="OrthoDB" id="4317020at2"/>
<dbReference type="InterPro" id="IPR045851">
    <property type="entry name" value="AMP-bd_C_sf"/>
</dbReference>
<dbReference type="NCBIfam" id="NF003417">
    <property type="entry name" value="PRK04813.1"/>
    <property type="match status" value="4"/>
</dbReference>
<feature type="domain" description="Carrier" evidence="5">
    <location>
        <begin position="5609"/>
        <end position="5684"/>
    </location>
</feature>
<dbReference type="CDD" id="cd19534">
    <property type="entry name" value="E_NRPS"/>
    <property type="match status" value="2"/>
</dbReference>
<dbReference type="FunFam" id="3.40.50.980:FF:000001">
    <property type="entry name" value="Non-ribosomal peptide synthetase"/>
    <property type="match status" value="4"/>
</dbReference>
<dbReference type="Proteomes" id="UP000071561">
    <property type="component" value="Chromosome"/>
</dbReference>
<dbReference type="Gene3D" id="3.30.300.30">
    <property type="match status" value="4"/>
</dbReference>
<dbReference type="EMBL" id="CP014504">
    <property type="protein sequence ID" value="AMP99124.1"/>
    <property type="molecule type" value="Genomic_DNA"/>
</dbReference>
<dbReference type="Pfam" id="PF00668">
    <property type="entry name" value="Condensation"/>
    <property type="match status" value="7"/>
</dbReference>
<evidence type="ECO:0000313" key="6">
    <source>
        <dbReference type="EMBL" id="AMP99124.1"/>
    </source>
</evidence>
<dbReference type="InterPro" id="IPR009081">
    <property type="entry name" value="PP-bd_ACP"/>
</dbReference>
<dbReference type="SUPFAM" id="SSF47336">
    <property type="entry name" value="ACP-like"/>
    <property type="match status" value="4"/>
</dbReference>
<dbReference type="Gene3D" id="1.10.10.1830">
    <property type="entry name" value="Non-ribosomal peptide synthase, adenylation domain"/>
    <property type="match status" value="1"/>
</dbReference>
<dbReference type="GO" id="GO:0003824">
    <property type="term" value="F:catalytic activity"/>
    <property type="evidence" value="ECO:0007669"/>
    <property type="project" value="InterPro"/>
</dbReference>
<dbReference type="InterPro" id="IPR044894">
    <property type="entry name" value="TubC_N_sf"/>
</dbReference>
<dbReference type="SMART" id="SM00823">
    <property type="entry name" value="PKS_PP"/>
    <property type="match status" value="4"/>
</dbReference>
<dbReference type="InterPro" id="IPR010071">
    <property type="entry name" value="AA_adenyl_dom"/>
</dbReference>
<evidence type="ECO:0000256" key="2">
    <source>
        <dbReference type="ARBA" id="ARBA00006432"/>
    </source>
</evidence>
<dbReference type="InterPro" id="IPR041464">
    <property type="entry name" value="TubC_N"/>
</dbReference>
<dbReference type="Pfam" id="PF00550">
    <property type="entry name" value="PP-binding"/>
    <property type="match status" value="4"/>
</dbReference>
<dbReference type="InterPro" id="IPR020845">
    <property type="entry name" value="AMP-binding_CS"/>
</dbReference>
<dbReference type="Gene3D" id="3.30.559.30">
    <property type="entry name" value="Nonribosomal peptide synthetase, condensation domain"/>
    <property type="match status" value="7"/>
</dbReference>
<dbReference type="GO" id="GO:0044550">
    <property type="term" value="P:secondary metabolite biosynthetic process"/>
    <property type="evidence" value="ECO:0007669"/>
    <property type="project" value="UniProtKB-ARBA"/>
</dbReference>
<dbReference type="InterPro" id="IPR029058">
    <property type="entry name" value="AB_hydrolase_fold"/>
</dbReference>
<sequence length="5976" mass="666735">MPNFNLIDVVELLNKANNVGIKITLDDDRLKIKMHKDQVIDSSLMDELKLRKEHLITYFKKHSAATVVADENNIVPFKRGTIKHIPLSSGQERLWFLDQLEGSTAYHIPTILRLKGKLDKKVLELALKGVVNRHEVLRTVILTEDGKPYQHILPANKWKLAVVDSPLYINDANALRTGIKELTDAPFNLAADHMLRAYLFVLGEEEFVLSVTMHHISSDGWSLGIIVNELIEGYNAGIEKRPVELPKLDIQYADYAVWQREQVSEQVEKFHLDYWKKKLSEVTTLFLPADFIRPAVQSSKGAVIEFVMDLGLADRLNVLSRKHDSTLFMTLLTAFKVLLYRYTGQHDICVGSPTAGRTQQELEGLVGFFVNTLALRSDLGENPSFEALLQQVKDTTLNAYQHQDLPLEKIVEAVVKERDLSRNPLFQVCFTLLNIPGDGDLELQDVVLSAEPMEQTKVQFDFTLTLRETAEGFSGAIEYCTDLYREETIARMVVHFKQLLQAIVETPAERISNLQMLDAAEKKQLLFSFSAADSLLKPDGATVLDHFSAQVAATPDAIAIVFEDRSMTYKELDEQANQLAHYLQIKGVTTETLVPVCLSRSLEMMTGILGILKAGAAYVPIDPEYPDTRISYILTDTAASVIIADNSSKAKLIQLADHVEVILLDQDWQEIGAHSKRPLNLSLTAENLAYVIYTSGSTGMPKGVLVMHGNIVSLVKNVTYVSLSKEDVLLSTGSPSFDATTFEYWSMLLNGGRLILCPENKLLDSSLLKEEIRIHGVTKMWFTSSWFNQLIDTDISVFEGLSVIMAGGEKLSDKHVSKMKETYPDIQLINGYGPTENTTFSLTYTIDNRGSIPIGRPLDNRTVYILDHYLHPVPAGVRGEIYLGGSGLSRGYLNRPELTAEKFVANPFNEGEMLYRTGDLGCWLADGNVEFLGRIDDQVKIRGYRIELGEIESALENSGLVKQAVVLAKADQLGNKRLIGYVVPAHVFDRDQFMTYLKDKLPEYMVPALWIPLTEMPLTANGKTDKKALPEPSDILVSSNAYAAPRNLMEQTIAGIWQDLLSVPQVGIHDNFFELGGDSIITIQAVSRAKRAGYELQPKDLFIYQTIEKLAALLLARKNTEITAEQGKLSGIAGLLPIQQWFFEQTGPFPSHFNQHILLTIDKDTDVGSLSDAVTQLVEFHDTLRFSYASGTNGWEQIYGHEAGQLEIVDLQQLPASELSTAIEDSCEQVQGSLAIEKGVLFKAVLLLTPATDNNHRLLFVSHHLAIDGVSWRILLEDLRLLLLHPGQPAAIVLSHKSSSYRQWYSALEEYGQRGRLLNQQAYWENARTEYYPLRTEKESDGGLTLADTTSYTVSLDQAMTKRLLQDSPRAYHTEINDILLCALALTLSAWNSNRKVSIGLEGHGREDIAEGIDTSRTIGWFTSMYPILLEVEDSADLGSLLKSVKEQLRLVPDKGIGYGVLKYINKVSSLSGKEPWDIIFNYLGQMDNVVSTEDLLDGANENSGTDVHETYPVREKLSLNSIVQGGKLAITWTYSTQYFTAQGIQSLSDSYVSNLEKLIAHCADKPHASFTPSDYNLGGEITNEELDNFLEEDYNGSPRHTNVESIYRLSGLQEGMLFHSIYDGQAGAYIEQFTGELLNLDVPAFLKSWEYLLHHHSILRTGFYYDRFSVPIQCVYREVALPVTLLDYSGLDEDAQNQAIITYEADSKLKGFDFETAPLISITLMRLDDKRHRLLWNFHHMLLDGWSIPILLEKLLMAYEALFAGDPLPVISKDSYEDYIRYTERRDQEQEMLYWSNYLKGVSEGCLLPFVNTTVNRNKGIGVYRELPFRLDAASSAKLFHFAQRNRITTNTLMQGVWAYLLYRYTGRPDVIFGVTVSGRPEDLPGVEWAIGMYINTLPLYTSVDITAGIAQWLQELQMNQLQSREYQHTPLNVTQRWAKVEGDLFDSLIVFENYPPSKVVEGSSGHLELENAAMQEQTNYPLSLIVSAGEELGIMFSYNSSLIEKNYVEAIAGHCEQVLQQLLIHETGTLAAIELLNAQESEQLLKTFNDTDRVYPQEQTVIDIFEARVLNYPLSPAIVFEDTVYTYQELDERSNQLAGYLRSKGVVIDTLVPICLARSAEMAVAILGVLKAGGAYVPVDPGYPEERISFMLEDTNALVVVTSSDLKTSIGAFASADTILLDTDWDKISTWAATAPLNPAKPGDLAYVIYTSGSTGKPKGVMVEHAGMLNHLYAKINDLQLTAETVVAFTASYTFDISVWQLFSALLCGGKTVIYSSARILEPAILIDAVETDEITILELVPSYLNAVLQENTLAQLNKLSYLLVTGEAVSQPLLAQWFAHPHYGRIPVVNAYGPTEASDDICHHIMYETPSRINVPVGKPVQNMRIYVLSSGDQLCPVGVPGEICVSGIGVSRGYLNRADLTASRFVRTPFEATGRMYRTGDLGRWLPDGTVEYLGRIDDQVKIRGFRIELGEIENVLQQHDAIVQAAVIVKTDESGNKRLVAYVVTEGDFDREATVSWLKNHLPEYMVPGLFVALDELPLTGNGKIDRKGLPDPDMGSLQTGTYTAPRNEQETILATIWQELLHIPKVGIYDNFFELGGDSIITIQVVSRARRAGFSLHPRDLFVHQTIAGLSASLLTEAESAASGEQGLLEGESGLLPIQQHYFESGVTEISHYNQDVLLSIGKNVPVEVVSSAISQLIAAHDVLRFSYEQTTDGWKQVYGNYAGALEICDLRHIPAADLPVVIAEHNAQYQTSLELTTGIVLRTVLLLTPDTELKNRLLLVVHHLAVDVVSWRILLEDLELLLSKESLPSYKTTSYRQWYQALVTYGARQSVQQQRRYWEHTVAAAQPMRTVQEWSGILTGADIEQHTVVLDAALTRQLLQDVPRAYHTVINDVLLTALALTLTQWNAHAQVIIGLEGHGREDFIPGIDISRTVGWFTNLYPVMLSVAAGADYGSHLKNVKEQLRQIPDKGLGFGVLKYIDRVPSLQGVDPWQVEFNYLGQLDNLVQEEGNTNLSGATEATGSSTAESYPVRELLSVNSMIQGGELRMNWSYSNRHFTAAALTEIADSYLENLKKLITHAVAVELPVSTPSDYNLGEEITNEELDKFLDATYNGAPRRLQLESISRLSGLQEGMLFHSLYDDQAGAYSKQFSCILIKPDIDAFVQSWYGILKRHSILRSGFNYNEFKIPVQCVYHEVKIPVDILDCSQLNSTEQEQYVGDYEAADLKKGFDFTAAPLMRICFIKLDNERYYMLWSHHHVLLDGWSMPIVMEELLTNYENLVSGKPMPVLAADRYEDYIRYIERQDKEQATTYWRNYLNGLEEASLLPFVMNSADRTKSHSGYGEEMFQLDAEFTSRLTRYAQQNRVTINTLMQGVWSYLLSCYTGRKNVAFGVVVSGRPENLAGVESAVGMYINTLPLHGKIDLTQDFAAGLQQIQSEQLESRAYQYNSLSEIQRLSGITGDLFDTLLVFENYPVSETLNTKPWKLQLENVSSEEHTNYPLSVIIMAGKQIDFLLSHNNLITQHYVKSIANHLKTILEQIASAVKPLKVGELNLLTAGEQQQILYDFNAKNISLLPSESVVELFALAAATQVNHPAVITGTEVMSYRELNEQSSRFAHYLRKKGVTKGTLVPVCQERSAGIIVTMLAILKAGGAYVPIDPGYPADRIQYILADSGADLLICNAKISAALGSVKGLEFIHPEDLTAELKQYPVTAPLLHIGLEDLVYVIYTSGSTGQPKGVKITHAGLSNLINWHHERYHLTRDSKTTTAAGVGFDAFGWEIWPALSIGAALYVVDDEQRLSPSGLVDYYMEQGITHSFLSTILIPEFIEASRNRVLELKYLLAGGDKLAAVNMDGLSYKIINNYGPTENSVVTTSYELSAEYSESAPPIGIPVSHTQLYILNAANKISPVGVPGELCISGVGLATGYLNRESLTEEKFVTNPFSTNYGGRMYRSGDLARWLPDGNIEYLGRIDDQVKIRGYRIELGEIENVLQQNAGVKHVVVLVKSDDRGHKQLVGYIVPEGPFDKGGLIAYLKDRLPDYMVPALWVSLDQLPLTSNGKVDKKMLPEPDISTLLTESYASPSTPAEQALVEIWQDLLRLEQVGIHDNFFELGGDSIITIQVVSRAKRAGYEFQPKDLFVQQTIAGLSKLLQERAHVVSYAEEGFLTGNSGLLPIQQWYFDLETPAVSHFNQHVLLTVSKQINPAVISDAVLQLAYYHDALRFTYTKNENHWEQAYGSYTGAMETIDLGEMTTADAAAAIKQFGQEAQCSLDIEQGIIFRSLLFLTPEKDQDNRLLLLVHHLAVDGVSWRILLEDLGLLIKQPGKNAVSVLGSKSASYRQWYQALEGYGKTISKQHAYWIDVAANYVPLPEDHDYTGRLTLNDMGTKVTRLNNIVTQRLLQEVLQAYHAEINDVLLSALAVALSKWSGISRISIGLEGHGREDIMAGIDTSRTVGWFTNLYPVSLETEAGRDIGYALKSVKEQLRKIPAKGIGFGVLKYIEKLPALQGQGSWNIVFNYLGQLDNMVSEQGEIGMANEQAGDSVSADYPATDKLSVNTMIQGGELLFDWSYSTKHYDEANIDILVDLYMEQLQNLISHCAEQVSPAFTPFDYGLNGLVTVNELDKFLEEDDQGVPRKARLESLYRLGGLQEGMLFHELYNEQGAFTEQLSCDLINLQTDKFIRSWEILIKQHSILRTGFYHDVFSIPVQCVYQEAALLSTLLDYRGKSAAEQEKAIAEFEQADRLKGFDLKAAPLMRICLIRLSDTQYRMLWSFHHILLDGWSVPVLLAELFANYEQLEAEKPVEEQPADRYEDYIRFIEKQDKEQTAGYWRNYLAPIEEGCLLPFVSATADRTRGVGMNESITTFDVVMTEQISTYAKQQHLTVNSLMQGVWAYLLYRYTGRTDVIYGVTVSGRPEDLPGIERKVGMYINTLPLYISVDLSMDISIWLQKIQQGQLESREYQYTTLNDIQRLTNIKGDLFDTSIVFQNYPVSESDLQKGGELEVSDLVVHPQTNYPLTINVITGRETNLLFVHNDELLDTRAVDRMMGHFKQVLLQLVEKGVKTWKEVELMTAQEAEQLLVTFNNKVVAYPATQTLVGLFIGQAATMPDTPAIVFEQQTWSYRKLDEASGKLANYLRSKGVKTDTLVPLFLERSAEMVIAILGVMKAGGAYVPLDTTYPAERISYILGDTKASMVITTAAISSRIYTVSDIPLVLLDQDIAIIDRYPVAIAAGEVKPGDLAYVIYTSGSTGQPKGVMVEHAGMLNHLYAKVNDLQLNAESVVAFTASYTFDISVWQIFSALLSGGHTIIYPSELLLQPAALLDKVEENGVTILELVPSYLTAVLREELTTKLEKLQYLLVTGETVSQPLLAQWFGHPDFGRIPVVNAYGPTEASDDICHYIMYETPAQLNIPLGSPIQNLQVYVLNNELNLCPIGVTGEICVAGIGVSRGYLNRPDLTAAKFIPNPFHAAGKMYRTGDLGRWLPDGNIEYLGRMDDQVKVRGFRIELGEIENVLQQYEEINQAVVVVKDDANGNKRLVAYLATKPAYDKDSMLSWLKGVLPEYMVPSFFITLAELPLTPNGKIDKKALPDPDTNELLTTAYVAPRNHLQGELAEIWQHMLGIPRIGIYDNFFELGGLSLLVIGLISVIKKEIGVKVQVKDIFNYPTIHQLAEFIQLRTEDSGATTGIQPDAQRYSDHVVLLNDGPVSFPVFMLPGAAGVCEVYSALGQALNETCALYGLQMPGVFEGEAPEQELTVIAGRNISWMKEVQPVGPYRFIGHSLGGILIHEMTKQLEAAGEQVQAGIILDKDTTTESSFHGGDDNGEVLFRLAMLVFELGSIVTKPYPEWIWKLKEGFSLADREKIMPAITPIVLENIGNNQHYTSFILRILNLVISNAFLEYTVTGQINASLFIVKAEETLWEENSLTLGWENFAAATQAITVPGDHDSLVGNAHVQVLGAELTAYLQQFKG</sequence>
<dbReference type="Gene3D" id="3.40.50.980">
    <property type="match status" value="8"/>
</dbReference>
<dbReference type="FunFam" id="1.10.1200.10:FF:000005">
    <property type="entry name" value="Nonribosomal peptide synthetase 1"/>
    <property type="match status" value="4"/>
</dbReference>
<feature type="domain" description="Carrier" evidence="5">
    <location>
        <begin position="2570"/>
        <end position="2644"/>
    </location>
</feature>
<dbReference type="CDD" id="cd19543">
    <property type="entry name" value="DCL_NRPS"/>
    <property type="match status" value="3"/>
</dbReference>